<proteinExistence type="predicted"/>
<feature type="transmembrane region" description="Helical" evidence="1">
    <location>
        <begin position="57"/>
        <end position="75"/>
    </location>
</feature>
<feature type="transmembrane region" description="Helical" evidence="1">
    <location>
        <begin position="128"/>
        <end position="149"/>
    </location>
</feature>
<evidence type="ECO:0008006" key="4">
    <source>
        <dbReference type="Google" id="ProtNLM"/>
    </source>
</evidence>
<keyword evidence="1" id="KW-0812">Transmembrane</keyword>
<reference evidence="2 3" key="1">
    <citation type="submission" date="2023-07" db="EMBL/GenBank/DDBJ databases">
        <title>Sorghum-associated microbial communities from plants grown in Nebraska, USA.</title>
        <authorList>
            <person name="Schachtman D."/>
        </authorList>
    </citation>
    <scope>NUCLEOTIDE SEQUENCE [LARGE SCALE GENOMIC DNA]</scope>
    <source>
        <strain evidence="2 3">BE316</strain>
    </source>
</reference>
<organism evidence="2 3">
    <name type="scientific">Roseateles asaccharophilus</name>
    <dbReference type="NCBI Taxonomy" id="582607"/>
    <lineage>
        <taxon>Bacteria</taxon>
        <taxon>Pseudomonadati</taxon>
        <taxon>Pseudomonadota</taxon>
        <taxon>Betaproteobacteria</taxon>
        <taxon>Burkholderiales</taxon>
        <taxon>Sphaerotilaceae</taxon>
        <taxon>Roseateles</taxon>
    </lineage>
</organism>
<feature type="transmembrane region" description="Helical" evidence="1">
    <location>
        <begin position="28"/>
        <end position="50"/>
    </location>
</feature>
<dbReference type="EMBL" id="JAVDXV010000014">
    <property type="protein sequence ID" value="MDR7336202.1"/>
    <property type="molecule type" value="Genomic_DNA"/>
</dbReference>
<feature type="transmembrane region" description="Helical" evidence="1">
    <location>
        <begin position="5"/>
        <end position="22"/>
    </location>
</feature>
<name>A0ABU2AG59_9BURK</name>
<feature type="transmembrane region" description="Helical" evidence="1">
    <location>
        <begin position="97"/>
        <end position="116"/>
    </location>
</feature>
<evidence type="ECO:0000313" key="2">
    <source>
        <dbReference type="EMBL" id="MDR7336202.1"/>
    </source>
</evidence>
<keyword evidence="1" id="KW-1133">Transmembrane helix</keyword>
<accession>A0ABU2AG59</accession>
<feature type="transmembrane region" description="Helical" evidence="1">
    <location>
        <begin position="155"/>
        <end position="177"/>
    </location>
</feature>
<keyword evidence="1" id="KW-0472">Membrane</keyword>
<dbReference type="RefSeq" id="WP_310333196.1">
    <property type="nucleotide sequence ID" value="NZ_JAVDXV010000014.1"/>
</dbReference>
<evidence type="ECO:0000256" key="1">
    <source>
        <dbReference type="SAM" id="Phobius"/>
    </source>
</evidence>
<dbReference type="Proteomes" id="UP001180825">
    <property type="component" value="Unassembled WGS sequence"/>
</dbReference>
<evidence type="ECO:0000313" key="3">
    <source>
        <dbReference type="Proteomes" id="UP001180825"/>
    </source>
</evidence>
<protein>
    <recommendedName>
        <fullName evidence="4">HXXEE domain-containing protein</fullName>
    </recommendedName>
</protein>
<keyword evidence="3" id="KW-1185">Reference proteome</keyword>
<sequence length="186" mass="20635">MRNHLFARTVGIATAYTVAVLATGFAAFGLVTMLVFTAGFVGGLTLWLALPTRGTWLDVRWPFWLVMLLFIVHRIEEKQFGFFAMLSSVTGVATPELLSPAVVALVLLSVGGWLLVPWLMSRRKPLGSYFAWSFFASMGITELAHWLVFPFMQGAGAHAVPGMWSVLLLAPTAWWGMSRLYRPPRT</sequence>
<comment type="caution">
    <text evidence="2">The sequence shown here is derived from an EMBL/GenBank/DDBJ whole genome shotgun (WGS) entry which is preliminary data.</text>
</comment>
<gene>
    <name evidence="2" type="ORF">J2X21_005375</name>
</gene>